<protein>
    <recommendedName>
        <fullName evidence="13">ATP synthase subunit b</fullName>
    </recommendedName>
    <alternativeName>
        <fullName evidence="13">ATP synthase F(0) sector subunit b</fullName>
    </alternativeName>
    <alternativeName>
        <fullName evidence="13">ATPase subunit I</fullName>
    </alternativeName>
    <alternativeName>
        <fullName evidence="13">F-type ATPase subunit b</fullName>
        <shortName evidence="13">F-ATPase subunit b</shortName>
    </alternativeName>
</protein>
<keyword evidence="6 13" id="KW-1133">Transmembrane helix</keyword>
<dbReference type="PANTHER" id="PTHR33445">
    <property type="entry name" value="ATP SYNTHASE SUBUNIT B', CHLOROPLASTIC"/>
    <property type="match status" value="1"/>
</dbReference>
<keyword evidence="4 13" id="KW-0812">Transmembrane</keyword>
<evidence type="ECO:0000256" key="3">
    <source>
        <dbReference type="ARBA" id="ARBA00022547"/>
    </source>
</evidence>
<dbReference type="NCBIfam" id="NF009989">
    <property type="entry name" value="PRK13455.1"/>
    <property type="match status" value="1"/>
</dbReference>
<comment type="function">
    <text evidence="11">Component of the F(0) channel, it forms part of the peripheral stalk, linking F(1) to F(0). The b'-subunit is a diverged and duplicated form of b found in plants and photosynthetic bacteria.</text>
</comment>
<comment type="subunit">
    <text evidence="13">F-type ATPases have 2 components, F(1) - the catalytic core - and F(0) - the membrane proton channel. F(1) has five subunits: alpha(3), beta(3), gamma(1), delta(1), epsilon(1). F(0) has three main subunits: a(1), b(2) and c(10-14). The alpha and beta chains form an alternating ring which encloses part of the gamma chain. F(1) is attached to F(0) by a central stalk formed by the gamma and epsilon chains, while a peripheral stalk is formed by the delta and b chains.</text>
</comment>
<dbReference type="GO" id="GO:0005886">
    <property type="term" value="C:plasma membrane"/>
    <property type="evidence" value="ECO:0007669"/>
    <property type="project" value="UniProtKB-SubCell"/>
</dbReference>
<evidence type="ECO:0000256" key="5">
    <source>
        <dbReference type="ARBA" id="ARBA00022781"/>
    </source>
</evidence>
<evidence type="ECO:0000256" key="8">
    <source>
        <dbReference type="ARBA" id="ARBA00023136"/>
    </source>
</evidence>
<feature type="transmembrane region" description="Helical" evidence="13">
    <location>
        <begin position="29"/>
        <end position="48"/>
    </location>
</feature>
<keyword evidence="3 13" id="KW-0138">CF(0)</keyword>
<keyword evidence="18" id="KW-1185">Reference proteome</keyword>
<dbReference type="HAMAP" id="MF_01398">
    <property type="entry name" value="ATP_synth_b_bprime"/>
    <property type="match status" value="1"/>
</dbReference>
<keyword evidence="7 13" id="KW-0406">Ion transport</keyword>
<evidence type="ECO:0000256" key="12">
    <source>
        <dbReference type="ARBA" id="ARBA00037847"/>
    </source>
</evidence>
<evidence type="ECO:0000256" key="9">
    <source>
        <dbReference type="ARBA" id="ARBA00023310"/>
    </source>
</evidence>
<evidence type="ECO:0000256" key="15">
    <source>
        <dbReference type="SAM" id="Coils"/>
    </source>
</evidence>
<keyword evidence="16" id="KW-0732">Signal</keyword>
<evidence type="ECO:0000256" key="16">
    <source>
        <dbReference type="SAM" id="SignalP"/>
    </source>
</evidence>
<comment type="similarity">
    <text evidence="1 13 14">Belongs to the ATPase B chain family.</text>
</comment>
<feature type="coiled-coil region" evidence="15">
    <location>
        <begin position="58"/>
        <end position="96"/>
    </location>
</feature>
<gene>
    <name evidence="17" type="primary">atpF1</name>
    <name evidence="13" type="synonym">atpF</name>
    <name evidence="17" type="ORF">GCM10011498_12670</name>
</gene>
<comment type="caution">
    <text evidence="17">The sequence shown here is derived from an EMBL/GenBank/DDBJ whole genome shotgun (WGS) entry which is preliminary data.</text>
</comment>
<dbReference type="Proteomes" id="UP000628017">
    <property type="component" value="Unassembled WGS sequence"/>
</dbReference>
<evidence type="ECO:0000313" key="18">
    <source>
        <dbReference type="Proteomes" id="UP000628017"/>
    </source>
</evidence>
<evidence type="ECO:0000256" key="4">
    <source>
        <dbReference type="ARBA" id="ARBA00022692"/>
    </source>
</evidence>
<evidence type="ECO:0000256" key="7">
    <source>
        <dbReference type="ARBA" id="ARBA00023065"/>
    </source>
</evidence>
<dbReference type="InterPro" id="IPR050059">
    <property type="entry name" value="ATP_synthase_B_chain"/>
</dbReference>
<evidence type="ECO:0000256" key="13">
    <source>
        <dbReference type="HAMAP-Rule" id="MF_01398"/>
    </source>
</evidence>
<keyword evidence="13" id="KW-1003">Cell membrane</keyword>
<dbReference type="RefSeq" id="WP_188672214.1">
    <property type="nucleotide sequence ID" value="NZ_BMKA01000002.1"/>
</dbReference>
<feature type="signal peptide" evidence="16">
    <location>
        <begin position="1"/>
        <end position="19"/>
    </location>
</feature>
<name>A0A916QW19_9RHOB</name>
<keyword evidence="8 13" id="KW-0472">Membrane</keyword>
<evidence type="ECO:0000256" key="6">
    <source>
        <dbReference type="ARBA" id="ARBA00022989"/>
    </source>
</evidence>
<reference evidence="17" key="2">
    <citation type="submission" date="2020-09" db="EMBL/GenBank/DDBJ databases">
        <authorList>
            <person name="Sun Q."/>
            <person name="Zhou Y."/>
        </authorList>
    </citation>
    <scope>NUCLEOTIDE SEQUENCE</scope>
    <source>
        <strain evidence="17">CGMCC 1.15880</strain>
    </source>
</reference>
<comment type="function">
    <text evidence="10 13">F(1)F(0) ATP synthase produces ATP from ADP in the presence of a proton or sodium gradient. F-type ATPases consist of two structural domains, F(1) containing the extramembraneous catalytic core and F(0) containing the membrane proton channel, linked together by a central stalk and a peripheral stalk. During catalysis, ATP synthesis in the catalytic domain of F(1) is coupled via a rotary mechanism of the central stalk subunits to proton translocation.</text>
</comment>
<organism evidence="17 18">
    <name type="scientific">Neptunicoccus cionae</name>
    <dbReference type="NCBI Taxonomy" id="2035344"/>
    <lineage>
        <taxon>Bacteria</taxon>
        <taxon>Pseudomonadati</taxon>
        <taxon>Pseudomonadota</taxon>
        <taxon>Alphaproteobacteria</taxon>
        <taxon>Rhodobacterales</taxon>
        <taxon>Paracoccaceae</taxon>
        <taxon>Neptunicoccus</taxon>
    </lineage>
</organism>
<evidence type="ECO:0000256" key="1">
    <source>
        <dbReference type="ARBA" id="ARBA00005513"/>
    </source>
</evidence>
<dbReference type="GO" id="GO:0046961">
    <property type="term" value="F:proton-transporting ATPase activity, rotational mechanism"/>
    <property type="evidence" value="ECO:0007669"/>
    <property type="project" value="TreeGrafter"/>
</dbReference>
<keyword evidence="9 13" id="KW-0066">ATP synthesis</keyword>
<evidence type="ECO:0000256" key="11">
    <source>
        <dbReference type="ARBA" id="ARBA00025614"/>
    </source>
</evidence>
<comment type="subcellular location">
    <subcellularLocation>
        <location evidence="13">Cell membrane</location>
        <topology evidence="13">Single-pass membrane protein</topology>
    </subcellularLocation>
    <subcellularLocation>
        <location evidence="12">Endomembrane system</location>
        <topology evidence="12">Single-pass membrane protein</topology>
    </subcellularLocation>
</comment>
<dbReference type="AlphaFoldDB" id="A0A916QW19"/>
<dbReference type="EMBL" id="BMKA01000002">
    <property type="protein sequence ID" value="GGA14033.1"/>
    <property type="molecule type" value="Genomic_DNA"/>
</dbReference>
<keyword evidence="2 13" id="KW-0813">Transport</keyword>
<evidence type="ECO:0000256" key="14">
    <source>
        <dbReference type="RuleBase" id="RU003848"/>
    </source>
</evidence>
<keyword evidence="15" id="KW-0175">Coiled coil</keyword>
<accession>A0A916QW19</accession>
<sequence length="186" mass="19660">MKILNTLAALALTTAPAYAASGPFFSLANTNFVVTIAFVIFIGVLIYLKVPGKVAGLLDNRATEIQSELDEARALREEAQSILATYERKQQEVSEQADHIVETAKAEASRAAEQAKEDIKVSIARRLQGAEDQIASAQAAAIKDVRDRAIAVAVAAASDVIAKGMSAKDAGALIDASIKDVGEKLH</sequence>
<dbReference type="Pfam" id="PF00430">
    <property type="entry name" value="ATP-synt_B"/>
    <property type="match status" value="1"/>
</dbReference>
<dbReference type="InterPro" id="IPR002146">
    <property type="entry name" value="ATP_synth_b/b'su_bac/chlpt"/>
</dbReference>
<proteinExistence type="inferred from homology"/>
<dbReference type="PANTHER" id="PTHR33445:SF1">
    <property type="entry name" value="ATP SYNTHASE SUBUNIT B"/>
    <property type="match status" value="1"/>
</dbReference>
<feature type="chain" id="PRO_5036803951" description="ATP synthase subunit b" evidence="16">
    <location>
        <begin position="20"/>
        <end position="186"/>
    </location>
</feature>
<dbReference type="GO" id="GO:0012505">
    <property type="term" value="C:endomembrane system"/>
    <property type="evidence" value="ECO:0007669"/>
    <property type="project" value="UniProtKB-SubCell"/>
</dbReference>
<keyword evidence="5 13" id="KW-0375">Hydrogen ion transport</keyword>
<dbReference type="CDD" id="cd06503">
    <property type="entry name" value="ATP-synt_Fo_b"/>
    <property type="match status" value="1"/>
</dbReference>
<evidence type="ECO:0000313" key="17">
    <source>
        <dbReference type="EMBL" id="GGA14033.1"/>
    </source>
</evidence>
<reference evidence="17" key="1">
    <citation type="journal article" date="2014" name="Int. J. Syst. Evol. Microbiol.">
        <title>Complete genome sequence of Corynebacterium casei LMG S-19264T (=DSM 44701T), isolated from a smear-ripened cheese.</title>
        <authorList>
            <consortium name="US DOE Joint Genome Institute (JGI-PGF)"/>
            <person name="Walter F."/>
            <person name="Albersmeier A."/>
            <person name="Kalinowski J."/>
            <person name="Ruckert C."/>
        </authorList>
    </citation>
    <scope>NUCLEOTIDE SEQUENCE</scope>
    <source>
        <strain evidence="17">CGMCC 1.15880</strain>
    </source>
</reference>
<dbReference type="GO" id="GO:0046933">
    <property type="term" value="F:proton-transporting ATP synthase activity, rotational mechanism"/>
    <property type="evidence" value="ECO:0007669"/>
    <property type="project" value="UniProtKB-UniRule"/>
</dbReference>
<dbReference type="GO" id="GO:0045259">
    <property type="term" value="C:proton-transporting ATP synthase complex"/>
    <property type="evidence" value="ECO:0007669"/>
    <property type="project" value="UniProtKB-KW"/>
</dbReference>
<evidence type="ECO:0000256" key="10">
    <source>
        <dbReference type="ARBA" id="ARBA00025198"/>
    </source>
</evidence>
<evidence type="ECO:0000256" key="2">
    <source>
        <dbReference type="ARBA" id="ARBA00022448"/>
    </source>
</evidence>